<keyword evidence="2" id="KW-0472">Membrane</keyword>
<protein>
    <recommendedName>
        <fullName evidence="3">EthD domain-containing protein</fullName>
    </recommendedName>
</protein>
<name>A0A084G0B2_PSEDA</name>
<reference evidence="4 5" key="1">
    <citation type="journal article" date="2014" name="Genome Announc.">
        <title>Draft genome sequence of the pathogenic fungus Scedosporium apiospermum.</title>
        <authorList>
            <person name="Vandeputte P."/>
            <person name="Ghamrawi S."/>
            <person name="Rechenmann M."/>
            <person name="Iltis A."/>
            <person name="Giraud S."/>
            <person name="Fleury M."/>
            <person name="Thornton C."/>
            <person name="Delhaes L."/>
            <person name="Meyer W."/>
            <person name="Papon N."/>
            <person name="Bouchara J.P."/>
        </authorList>
    </citation>
    <scope>NUCLEOTIDE SEQUENCE [LARGE SCALE GENOMIC DNA]</scope>
    <source>
        <strain evidence="4 5">IHEM 14462</strain>
    </source>
</reference>
<feature type="domain" description="EthD" evidence="3">
    <location>
        <begin position="12"/>
        <end position="109"/>
    </location>
</feature>
<keyword evidence="2" id="KW-0812">Transmembrane</keyword>
<feature type="transmembrane region" description="Helical" evidence="2">
    <location>
        <begin position="120"/>
        <end position="141"/>
    </location>
</feature>
<comment type="caution">
    <text evidence="4">The sequence shown here is derived from an EMBL/GenBank/DDBJ whole genome shotgun (WGS) entry which is preliminary data.</text>
</comment>
<dbReference type="GeneID" id="27727125"/>
<keyword evidence="2" id="KW-1133">Transmembrane helix</keyword>
<dbReference type="VEuPathDB" id="FungiDB:SAPIO_CDS8053"/>
<dbReference type="AlphaFoldDB" id="A0A084G0B2"/>
<dbReference type="Pfam" id="PF07110">
    <property type="entry name" value="EthD"/>
    <property type="match status" value="1"/>
</dbReference>
<feature type="transmembrane region" description="Helical" evidence="2">
    <location>
        <begin position="147"/>
        <end position="165"/>
    </location>
</feature>
<evidence type="ECO:0000313" key="5">
    <source>
        <dbReference type="Proteomes" id="UP000028545"/>
    </source>
</evidence>
<proteinExistence type="inferred from homology"/>
<evidence type="ECO:0000313" key="4">
    <source>
        <dbReference type="EMBL" id="KEZ40774.1"/>
    </source>
</evidence>
<gene>
    <name evidence="4" type="ORF">SAPIO_CDS8053</name>
</gene>
<dbReference type="KEGG" id="sapo:SAPIO_CDS8053"/>
<sequence length="370" mass="41019">MVYSLMIFAPRKPGVSHEEFKARYERHMKMIAEISGDAMPLSHTRYYLQHGGPEDKPRLLAGNADEMYYDAIVHMSFEDEAAFHRFYDALMTDEANARIEADESGFWDRARMKVVVGPRAIESSLGVTGLAIFLTTVVTTARQSLSLFHALCVFHLLGIVGLSARPRGRYPAGVVRGVVLMAFYARVTTGSLVYLIYVFATAPTFGDHAECNDRTVYVLFGVDISATSPVLRWMLVGALSILLLILICWLLMVTCICIDALFGREMRGVFAGRGGHEGSNAKRQSPYQLVSYLVGTIYLAVMLELMIRRNALAPGLDEWTFGQILAMAMLIGPLIELASLLLGKVDGRQDNNQLVPVSMLPVSRRRTVGD</sequence>
<dbReference type="HOGENOM" id="CLU_748323_0_0_1"/>
<dbReference type="RefSeq" id="XP_016640573.1">
    <property type="nucleotide sequence ID" value="XM_016789774.1"/>
</dbReference>
<dbReference type="Gene3D" id="3.30.70.100">
    <property type="match status" value="1"/>
</dbReference>
<feature type="transmembrane region" description="Helical" evidence="2">
    <location>
        <begin position="319"/>
        <end position="342"/>
    </location>
</feature>
<feature type="transmembrane region" description="Helical" evidence="2">
    <location>
        <begin position="233"/>
        <end position="258"/>
    </location>
</feature>
<dbReference type="GO" id="GO:0016491">
    <property type="term" value="F:oxidoreductase activity"/>
    <property type="evidence" value="ECO:0007669"/>
    <property type="project" value="InterPro"/>
</dbReference>
<accession>A0A084G0B2</accession>
<dbReference type="InterPro" id="IPR011008">
    <property type="entry name" value="Dimeric_a/b-barrel"/>
</dbReference>
<dbReference type="Proteomes" id="UP000028545">
    <property type="component" value="Unassembled WGS sequence"/>
</dbReference>
<dbReference type="InterPro" id="IPR009799">
    <property type="entry name" value="EthD_dom"/>
</dbReference>
<keyword evidence="5" id="KW-1185">Reference proteome</keyword>
<feature type="transmembrane region" description="Helical" evidence="2">
    <location>
        <begin position="289"/>
        <end position="307"/>
    </location>
</feature>
<dbReference type="EMBL" id="JOWA01000118">
    <property type="protein sequence ID" value="KEZ40774.1"/>
    <property type="molecule type" value="Genomic_DNA"/>
</dbReference>
<comment type="similarity">
    <text evidence="1">Belongs to the tpcK family.</text>
</comment>
<organism evidence="4 5">
    <name type="scientific">Pseudallescheria apiosperma</name>
    <name type="common">Scedosporium apiospermum</name>
    <dbReference type="NCBI Taxonomy" id="563466"/>
    <lineage>
        <taxon>Eukaryota</taxon>
        <taxon>Fungi</taxon>
        <taxon>Dikarya</taxon>
        <taxon>Ascomycota</taxon>
        <taxon>Pezizomycotina</taxon>
        <taxon>Sordariomycetes</taxon>
        <taxon>Hypocreomycetidae</taxon>
        <taxon>Microascales</taxon>
        <taxon>Microascaceae</taxon>
        <taxon>Scedosporium</taxon>
    </lineage>
</organism>
<feature type="transmembrane region" description="Helical" evidence="2">
    <location>
        <begin position="177"/>
        <end position="200"/>
    </location>
</feature>
<dbReference type="SUPFAM" id="SSF54909">
    <property type="entry name" value="Dimeric alpha+beta barrel"/>
    <property type="match status" value="1"/>
</dbReference>
<evidence type="ECO:0000259" key="3">
    <source>
        <dbReference type="Pfam" id="PF07110"/>
    </source>
</evidence>
<evidence type="ECO:0000256" key="2">
    <source>
        <dbReference type="SAM" id="Phobius"/>
    </source>
</evidence>
<dbReference type="OrthoDB" id="5427664at2759"/>
<evidence type="ECO:0000256" key="1">
    <source>
        <dbReference type="ARBA" id="ARBA00005986"/>
    </source>
</evidence>